<protein>
    <submittedName>
        <fullName evidence="2">Uncharacterized protein</fullName>
    </submittedName>
</protein>
<organism evidence="2 3">
    <name type="scientific">Sinobacterium norvegicum</name>
    <dbReference type="NCBI Taxonomy" id="1641715"/>
    <lineage>
        <taxon>Bacteria</taxon>
        <taxon>Pseudomonadati</taxon>
        <taxon>Pseudomonadota</taxon>
        <taxon>Gammaproteobacteria</taxon>
        <taxon>Cellvibrionales</taxon>
        <taxon>Spongiibacteraceae</taxon>
        <taxon>Sinobacterium</taxon>
    </lineage>
</organism>
<gene>
    <name evidence="2" type="ORF">SIN8267_01318</name>
</gene>
<dbReference type="RefSeq" id="WP_237443873.1">
    <property type="nucleotide sequence ID" value="NZ_CAKLPX010000001.1"/>
</dbReference>
<sequence length="133" mass="14851">MKKNLRSVLVFTVLFAALAAVFFDDDRALRCDDVSAVEQMFKDGHGDEYPVCVFEGNRQCALIAVQKGHCQPPGRKVSGYYNESARYCVIHGGHYIEMPGVNGSTLGECEFSNGRHIDADTLYKRSIKSYFSN</sequence>
<dbReference type="Proteomes" id="UP000838100">
    <property type="component" value="Unassembled WGS sequence"/>
</dbReference>
<keyword evidence="3" id="KW-1185">Reference proteome</keyword>
<evidence type="ECO:0000313" key="3">
    <source>
        <dbReference type="Proteomes" id="UP000838100"/>
    </source>
</evidence>
<feature type="signal peptide" evidence="1">
    <location>
        <begin position="1"/>
        <end position="19"/>
    </location>
</feature>
<comment type="caution">
    <text evidence="2">The sequence shown here is derived from an EMBL/GenBank/DDBJ whole genome shotgun (WGS) entry which is preliminary data.</text>
</comment>
<feature type="chain" id="PRO_5046451647" evidence="1">
    <location>
        <begin position="20"/>
        <end position="133"/>
    </location>
</feature>
<reference evidence="2" key="1">
    <citation type="submission" date="2021-12" db="EMBL/GenBank/DDBJ databases">
        <authorList>
            <person name="Rodrigo-Torres L."/>
            <person name="Arahal R. D."/>
            <person name="Lucena T."/>
        </authorList>
    </citation>
    <scope>NUCLEOTIDE SEQUENCE</scope>
    <source>
        <strain evidence="2">CECT 8267</strain>
    </source>
</reference>
<proteinExistence type="predicted"/>
<name>A0ABN8EG16_9GAMM</name>
<dbReference type="InterPro" id="IPR005590">
    <property type="entry name" value="DUF333"/>
</dbReference>
<dbReference type="Pfam" id="PF03891">
    <property type="entry name" value="DUF333"/>
    <property type="match status" value="1"/>
</dbReference>
<evidence type="ECO:0000313" key="2">
    <source>
        <dbReference type="EMBL" id="CAH0991216.1"/>
    </source>
</evidence>
<dbReference type="EMBL" id="CAKLPX010000001">
    <property type="protein sequence ID" value="CAH0991216.1"/>
    <property type="molecule type" value="Genomic_DNA"/>
</dbReference>
<evidence type="ECO:0000256" key="1">
    <source>
        <dbReference type="SAM" id="SignalP"/>
    </source>
</evidence>
<accession>A0ABN8EG16</accession>
<keyword evidence="1" id="KW-0732">Signal</keyword>